<gene>
    <name evidence="4" type="ordered locus">GM21_2511</name>
</gene>
<feature type="transmembrane region" description="Helical" evidence="1">
    <location>
        <begin position="385"/>
        <end position="407"/>
    </location>
</feature>
<evidence type="ECO:0000259" key="2">
    <source>
        <dbReference type="Pfam" id="PF09925"/>
    </source>
</evidence>
<feature type="transmembrane region" description="Helical" evidence="1">
    <location>
        <begin position="192"/>
        <end position="210"/>
    </location>
</feature>
<feature type="transmembrane region" description="Helical" evidence="1">
    <location>
        <begin position="271"/>
        <end position="296"/>
    </location>
</feature>
<dbReference type="NCBIfam" id="TIGR02098">
    <property type="entry name" value="MJ0042_CXXC"/>
    <property type="match status" value="1"/>
</dbReference>
<feature type="transmembrane region" description="Helical" evidence="1">
    <location>
        <begin position="413"/>
        <end position="433"/>
    </location>
</feature>
<feature type="transmembrane region" description="Helical" evidence="1">
    <location>
        <begin position="165"/>
        <end position="186"/>
    </location>
</feature>
<evidence type="ECO:0000259" key="3">
    <source>
        <dbReference type="Pfam" id="PF13717"/>
    </source>
</evidence>
<evidence type="ECO:0000256" key="1">
    <source>
        <dbReference type="SAM" id="Phobius"/>
    </source>
</evidence>
<protein>
    <submittedName>
        <fullName evidence="4">MJ0042 family finger-like protein</fullName>
    </submittedName>
</protein>
<name>C6E008_GEOSM</name>
<dbReference type="KEGG" id="gem:GM21_2511"/>
<dbReference type="AlphaFoldDB" id="C6E008"/>
<feature type="transmembrane region" description="Helical" evidence="1">
    <location>
        <begin position="222"/>
        <end position="241"/>
    </location>
</feature>
<dbReference type="Pfam" id="PF13717">
    <property type="entry name" value="Zn_ribbon_4"/>
    <property type="match status" value="1"/>
</dbReference>
<dbReference type="OrthoDB" id="327621at2"/>
<evidence type="ECO:0000313" key="4">
    <source>
        <dbReference type="EMBL" id="ACT18552.1"/>
    </source>
</evidence>
<dbReference type="HOGENOM" id="CLU_050363_1_0_7"/>
<sequence>MKIECPSCHYAADVDPAKIPPKGANTKCPRCSKVFFVGPAEPVAMQDTSASIVCPKCGVEQPAADSCASCGIIYEKYRAVQERRLQSEAGDKDEPVTKVAPAAPQTEAAPFPDTDAATFHFGHGRGELFKWIADGHLAAEALPQASRIAGMLPGPMEWRRFLDGLALWSGAIFLALAVIFFFAYNWKELGSFTRFGIAELLLAASVFASWRLGLERPAGKAALIAATLLVGALLALVGQTYQTGADPWELFATWALFVLPWVAISGFSALWLLWLALVNLALALYFSVFAGFFGFVFGTQTLLWTLTAVNTVALAVWELGASRGMPWLAERWPPRLITTVVTACFTTLAAWGILDRSSFGLAELLGYCAWVACSYQIYRHRIRDLYVLALGVLSIVSVAAIFLGHNLGGKDAGALLLVGVTVLGLSAAGGWWLRAVAGEVES</sequence>
<keyword evidence="1" id="KW-0472">Membrane</keyword>
<dbReference type="STRING" id="443144.GM21_2511"/>
<dbReference type="Pfam" id="PF09925">
    <property type="entry name" value="DUF2157"/>
    <property type="match status" value="1"/>
</dbReference>
<keyword evidence="1" id="KW-1133">Transmembrane helix</keyword>
<organism evidence="4">
    <name type="scientific">Geobacter sp. (strain M21)</name>
    <dbReference type="NCBI Taxonomy" id="443144"/>
    <lineage>
        <taxon>Bacteria</taxon>
        <taxon>Pseudomonadati</taxon>
        <taxon>Thermodesulfobacteriota</taxon>
        <taxon>Desulfuromonadia</taxon>
        <taxon>Geobacterales</taxon>
        <taxon>Geobacteraceae</taxon>
        <taxon>Geobacter</taxon>
    </lineage>
</organism>
<dbReference type="EMBL" id="CP001661">
    <property type="protein sequence ID" value="ACT18552.1"/>
    <property type="molecule type" value="Genomic_DNA"/>
</dbReference>
<dbReference type="eggNOG" id="COG4984">
    <property type="taxonomic scope" value="Bacteria"/>
</dbReference>
<proteinExistence type="predicted"/>
<dbReference type="InterPro" id="IPR011723">
    <property type="entry name" value="Znf/thioredoxin_put"/>
</dbReference>
<feature type="transmembrane region" description="Helical" evidence="1">
    <location>
        <begin position="332"/>
        <end position="353"/>
    </location>
</feature>
<feature type="domain" description="DUF2157" evidence="2">
    <location>
        <begin position="130"/>
        <end position="271"/>
    </location>
</feature>
<feature type="domain" description="Zinc finger/thioredoxin putative" evidence="3">
    <location>
        <begin position="1"/>
        <end position="36"/>
    </location>
</feature>
<keyword evidence="1" id="KW-0812">Transmembrane</keyword>
<dbReference type="InterPro" id="IPR018677">
    <property type="entry name" value="DUF2157"/>
</dbReference>
<feature type="transmembrane region" description="Helical" evidence="1">
    <location>
        <begin position="247"/>
        <end position="264"/>
    </location>
</feature>
<reference evidence="4" key="1">
    <citation type="submission" date="2009-07" db="EMBL/GenBank/DDBJ databases">
        <title>Complete sequence of Geobacter sp. M21.</title>
        <authorList>
            <consortium name="US DOE Joint Genome Institute"/>
            <person name="Lucas S."/>
            <person name="Copeland A."/>
            <person name="Lapidus A."/>
            <person name="Glavina del Rio T."/>
            <person name="Dalin E."/>
            <person name="Tice H."/>
            <person name="Bruce D."/>
            <person name="Goodwin L."/>
            <person name="Pitluck S."/>
            <person name="Saunders E."/>
            <person name="Brettin T."/>
            <person name="Detter J.C."/>
            <person name="Han C."/>
            <person name="Larimer F."/>
            <person name="Land M."/>
            <person name="Hauser L."/>
            <person name="Kyrpides N."/>
            <person name="Ovchinnikova G."/>
            <person name="Lovley D."/>
        </authorList>
    </citation>
    <scope>NUCLEOTIDE SEQUENCE [LARGE SCALE GENOMIC DNA]</scope>
    <source>
        <strain evidence="4">M21</strain>
    </source>
</reference>
<accession>C6E008</accession>